<accession>A0A1G7DMS2</accession>
<sequence length="287" mass="32614">MDFHATTIHRRPHTSELTPQITDHRPQDHTPQTSHLRSHTSPHRSHTPHHRTQNPHHRMLHYSFDLWLTLIKSNPYFKIERTKIFHREFNPAGKSIDEVAKAFRQVDLMCNAVNESTGKNIDADEMYLMVISLINDNELNLTGIDVKKLYADMDKLLFNYLPYVYSPVTIEVLQHLKEKGGATFSLLSNTGFIKGATLKQILVALKMDQYFDFQLYSDEVGMSKPNPALFALMLQNIQKVNHPTVIGLNDIIHIGDNPKADIEGAEAAGVKSLLINSNNKSILSLIS</sequence>
<dbReference type="InterPro" id="IPR051828">
    <property type="entry name" value="HAD-like_hydrolase_domain"/>
</dbReference>
<evidence type="ECO:0000313" key="2">
    <source>
        <dbReference type="EMBL" id="SDE52115.1"/>
    </source>
</evidence>
<keyword evidence="3" id="KW-1185">Reference proteome</keyword>
<feature type="region of interest" description="Disordered" evidence="1">
    <location>
        <begin position="1"/>
        <end position="55"/>
    </location>
</feature>
<dbReference type="Gene3D" id="1.10.150.400">
    <property type="match status" value="1"/>
</dbReference>
<feature type="compositionally biased region" description="Basic residues" evidence="1">
    <location>
        <begin position="36"/>
        <end position="55"/>
    </location>
</feature>
<dbReference type="Pfam" id="PF00702">
    <property type="entry name" value="Hydrolase"/>
    <property type="match status" value="1"/>
</dbReference>
<dbReference type="Proteomes" id="UP000199072">
    <property type="component" value="Unassembled WGS sequence"/>
</dbReference>
<dbReference type="PANTHER" id="PTHR46191:SF2">
    <property type="entry name" value="HALOACID DEHALOGENASE-LIKE HYDROLASE DOMAIN-CONTAINING PROTEIN 3"/>
    <property type="match status" value="1"/>
</dbReference>
<organism evidence="2 3">
    <name type="scientific">Mucilaginibacter pineti</name>
    <dbReference type="NCBI Taxonomy" id="1391627"/>
    <lineage>
        <taxon>Bacteria</taxon>
        <taxon>Pseudomonadati</taxon>
        <taxon>Bacteroidota</taxon>
        <taxon>Sphingobacteriia</taxon>
        <taxon>Sphingobacteriales</taxon>
        <taxon>Sphingobacteriaceae</taxon>
        <taxon>Mucilaginibacter</taxon>
    </lineage>
</organism>
<dbReference type="SUPFAM" id="SSF56784">
    <property type="entry name" value="HAD-like"/>
    <property type="match status" value="1"/>
</dbReference>
<dbReference type="AlphaFoldDB" id="A0A1G7DMS2"/>
<dbReference type="InterPro" id="IPR036412">
    <property type="entry name" value="HAD-like_sf"/>
</dbReference>
<evidence type="ECO:0000256" key="1">
    <source>
        <dbReference type="SAM" id="MobiDB-lite"/>
    </source>
</evidence>
<dbReference type="Gene3D" id="3.40.50.1000">
    <property type="entry name" value="HAD superfamily/HAD-like"/>
    <property type="match status" value="1"/>
</dbReference>
<protein>
    <submittedName>
        <fullName evidence="2">Putative hydrolase of the HAD superfamily</fullName>
    </submittedName>
</protein>
<dbReference type="STRING" id="1391627.SAMN05216464_10723"/>
<reference evidence="2 3" key="1">
    <citation type="submission" date="2016-10" db="EMBL/GenBank/DDBJ databases">
        <authorList>
            <person name="de Groot N.N."/>
        </authorList>
    </citation>
    <scope>NUCLEOTIDE SEQUENCE [LARGE SCALE GENOMIC DNA]</scope>
    <source>
        <strain evidence="2 3">47C3B</strain>
    </source>
</reference>
<evidence type="ECO:0000313" key="3">
    <source>
        <dbReference type="Proteomes" id="UP000199072"/>
    </source>
</evidence>
<dbReference type="SFLD" id="SFLDG01129">
    <property type="entry name" value="C1.5:_HAD__Beta-PGM__Phosphata"/>
    <property type="match status" value="1"/>
</dbReference>
<dbReference type="EMBL" id="FNAI01000007">
    <property type="protein sequence ID" value="SDE52115.1"/>
    <property type="molecule type" value="Genomic_DNA"/>
</dbReference>
<dbReference type="SFLD" id="SFLDS00003">
    <property type="entry name" value="Haloacid_Dehalogenase"/>
    <property type="match status" value="1"/>
</dbReference>
<dbReference type="InterPro" id="IPR023214">
    <property type="entry name" value="HAD_sf"/>
</dbReference>
<dbReference type="InterPro" id="IPR006439">
    <property type="entry name" value="HAD-SF_hydro_IA"/>
</dbReference>
<dbReference type="NCBIfam" id="TIGR01549">
    <property type="entry name" value="HAD-SF-IA-v1"/>
    <property type="match status" value="1"/>
</dbReference>
<gene>
    <name evidence="2" type="ORF">SAMN05216464_10723</name>
</gene>
<dbReference type="PANTHER" id="PTHR46191">
    <property type="match status" value="1"/>
</dbReference>
<dbReference type="GO" id="GO:0016787">
    <property type="term" value="F:hydrolase activity"/>
    <property type="evidence" value="ECO:0007669"/>
    <property type="project" value="UniProtKB-KW"/>
</dbReference>
<keyword evidence="2" id="KW-0378">Hydrolase</keyword>
<proteinExistence type="predicted"/>
<name>A0A1G7DMS2_9SPHI</name>